<evidence type="ECO:0000256" key="3">
    <source>
        <dbReference type="SAM" id="SignalP"/>
    </source>
</evidence>
<evidence type="ECO:0000313" key="5">
    <source>
        <dbReference type="EMBL" id="PGH31214.1"/>
    </source>
</evidence>
<dbReference type="InterPro" id="IPR056634">
    <property type="entry name" value="DUF7732"/>
</dbReference>
<keyword evidence="6" id="KW-1185">Reference proteome</keyword>
<comment type="caution">
    <text evidence="5">The sequence shown here is derived from an EMBL/GenBank/DDBJ whole genome shotgun (WGS) entry which is preliminary data.</text>
</comment>
<evidence type="ECO:0000256" key="2">
    <source>
        <dbReference type="SAM" id="Phobius"/>
    </source>
</evidence>
<dbReference type="PANTHER" id="PTHR42091">
    <property type="entry name" value="CONSERVED GLYCINE-RICH PROTEIN (AFU_ORTHOLOGUE AFUA_7G02440)"/>
    <property type="match status" value="1"/>
</dbReference>
<dbReference type="STRING" id="73230.A0A2B7Z4B6"/>
<evidence type="ECO:0000256" key="1">
    <source>
        <dbReference type="SAM" id="MobiDB-lite"/>
    </source>
</evidence>
<keyword evidence="2" id="KW-0812">Transmembrane</keyword>
<gene>
    <name evidence="5" type="ORF">GX50_05999</name>
</gene>
<evidence type="ECO:0000313" key="6">
    <source>
        <dbReference type="Proteomes" id="UP000226031"/>
    </source>
</evidence>
<evidence type="ECO:0000259" key="4">
    <source>
        <dbReference type="Pfam" id="PF24866"/>
    </source>
</evidence>
<keyword evidence="3" id="KW-0732">Signal</keyword>
<keyword evidence="2" id="KW-1133">Transmembrane helix</keyword>
<feature type="compositionally biased region" description="Gly residues" evidence="1">
    <location>
        <begin position="60"/>
        <end position="105"/>
    </location>
</feature>
<proteinExistence type="predicted"/>
<protein>
    <recommendedName>
        <fullName evidence="4">DUF7732 domain-containing protein</fullName>
    </recommendedName>
</protein>
<dbReference type="AlphaFoldDB" id="A0A2B7Z4B6"/>
<feature type="signal peptide" evidence="3">
    <location>
        <begin position="1"/>
        <end position="21"/>
    </location>
</feature>
<dbReference type="EMBL" id="PDND01000136">
    <property type="protein sequence ID" value="PGH31214.1"/>
    <property type="molecule type" value="Genomic_DNA"/>
</dbReference>
<feature type="transmembrane region" description="Helical" evidence="2">
    <location>
        <begin position="156"/>
        <end position="176"/>
    </location>
</feature>
<reference evidence="5 6" key="1">
    <citation type="submission" date="2017-10" db="EMBL/GenBank/DDBJ databases">
        <title>Comparative genomics in systemic dimorphic fungi from Ajellomycetaceae.</title>
        <authorList>
            <person name="Munoz J.F."/>
            <person name="Mcewen J.G."/>
            <person name="Clay O.K."/>
            <person name="Cuomo C.A."/>
        </authorList>
    </citation>
    <scope>NUCLEOTIDE SEQUENCE [LARGE SCALE GENOMIC DNA]</scope>
    <source>
        <strain evidence="5 6">UAMH4076</strain>
    </source>
</reference>
<dbReference type="Pfam" id="PF24866">
    <property type="entry name" value="DUF7732"/>
    <property type="match status" value="1"/>
</dbReference>
<feature type="region of interest" description="Disordered" evidence="1">
    <location>
        <begin position="52"/>
        <end position="129"/>
    </location>
</feature>
<feature type="chain" id="PRO_5013310311" description="DUF7732 domain-containing protein" evidence="3">
    <location>
        <begin position="22"/>
        <end position="305"/>
    </location>
</feature>
<keyword evidence="2" id="KW-0472">Membrane</keyword>
<feature type="compositionally biased region" description="Low complexity" evidence="1">
    <location>
        <begin position="106"/>
        <end position="129"/>
    </location>
</feature>
<accession>A0A2B7Z4B6</accession>
<name>A0A2B7Z4B6_9EURO</name>
<dbReference type="Proteomes" id="UP000226031">
    <property type="component" value="Unassembled WGS sequence"/>
</dbReference>
<dbReference type="VEuPathDB" id="FungiDB:EMCG_08384"/>
<sequence>MKFSYGLALCALLSLSSTVAPRNIPSTGLGVTGISAPEAFDSSLIVDRPKFSDLQKRKGGGGGGGGGRGGGGGGRSGGGSGGRSGGGGTIGGGGGRGGSGGGSRGGSSSPGARPSSNIGGSSRSGSGTPRSFGSGGYYAGGAAVPYSAGKGSRKGLLPFAFLPLAALAFFPGLWLYGAHAYHIGNFNYRNISEPNATTTKIPIECLCQRFGVCGCEKNDDDTYIDELLGEKDEHGMPKNTTTVRVVPKDDGSTTIYVNGSLANGTTNPDASIAEDSGAFVAPPMLSRLGGYWVMASLVVAAVTLI</sequence>
<dbReference type="PANTHER" id="PTHR42091:SF1">
    <property type="entry name" value="CONSERVED GLYCINE-RICH PROTEIN (AFU_ORTHOLOGUE AFUA_7G02440)"/>
    <property type="match status" value="1"/>
</dbReference>
<organism evidence="5 6">
    <name type="scientific">[Emmonsia] crescens</name>
    <dbReference type="NCBI Taxonomy" id="73230"/>
    <lineage>
        <taxon>Eukaryota</taxon>
        <taxon>Fungi</taxon>
        <taxon>Dikarya</taxon>
        <taxon>Ascomycota</taxon>
        <taxon>Pezizomycotina</taxon>
        <taxon>Eurotiomycetes</taxon>
        <taxon>Eurotiomycetidae</taxon>
        <taxon>Onygenales</taxon>
        <taxon>Ajellomycetaceae</taxon>
        <taxon>Emergomyces</taxon>
    </lineage>
</organism>
<feature type="domain" description="DUF7732" evidence="4">
    <location>
        <begin position="137"/>
        <end position="265"/>
    </location>
</feature>